<dbReference type="Pfam" id="PF16884">
    <property type="entry name" value="ADH_N_2"/>
    <property type="match status" value="1"/>
</dbReference>
<evidence type="ECO:0000256" key="5">
    <source>
        <dbReference type="ARBA" id="ARBA00047878"/>
    </source>
</evidence>
<comment type="caution">
    <text evidence="9">The sequence shown here is derived from an EMBL/GenBank/DDBJ whole genome shotgun (WGS) entry which is preliminary data.</text>
</comment>
<dbReference type="SMART" id="SM00829">
    <property type="entry name" value="PKS_ER"/>
    <property type="match status" value="1"/>
</dbReference>
<dbReference type="PANTHER" id="PTHR43205:SF7">
    <property type="entry name" value="PROSTAGLANDIN REDUCTASE 1"/>
    <property type="match status" value="1"/>
</dbReference>
<dbReference type="EMBL" id="JALNTZ010000006">
    <property type="protein sequence ID" value="KAJ3647790.1"/>
    <property type="molecule type" value="Genomic_DNA"/>
</dbReference>
<accession>A0AA38I2C2</accession>
<dbReference type="EC" id="1.3.1.48" evidence="2"/>
<organism evidence="9 10">
    <name type="scientific">Zophobas morio</name>
    <dbReference type="NCBI Taxonomy" id="2755281"/>
    <lineage>
        <taxon>Eukaryota</taxon>
        <taxon>Metazoa</taxon>
        <taxon>Ecdysozoa</taxon>
        <taxon>Arthropoda</taxon>
        <taxon>Hexapoda</taxon>
        <taxon>Insecta</taxon>
        <taxon>Pterygota</taxon>
        <taxon>Neoptera</taxon>
        <taxon>Endopterygota</taxon>
        <taxon>Coleoptera</taxon>
        <taxon>Polyphaga</taxon>
        <taxon>Cucujiformia</taxon>
        <taxon>Tenebrionidae</taxon>
        <taxon>Zophobas</taxon>
    </lineage>
</organism>
<evidence type="ECO:0000256" key="1">
    <source>
        <dbReference type="ARBA" id="ARBA00010460"/>
    </source>
</evidence>
<dbReference type="InterPro" id="IPR013149">
    <property type="entry name" value="ADH-like_C"/>
</dbReference>
<dbReference type="Gene3D" id="3.40.50.720">
    <property type="entry name" value="NAD(P)-binding Rossmann-like Domain"/>
    <property type="match status" value="1"/>
</dbReference>
<sequence length="298" mass="32619">MVKARKYVYVKHFNGFPKEDDLELVEEELPPLQDDEYLVEAVYLSLDPYLRSSAFKLSLGTTYIAFQVAKVVQSKNAQHPVGQHVVGNLGWRTHTICNPKTQVTPLPNYGGLPLSLALGVLGVSGLTAYFGFLEICQPQPGETVVVTGAAGAVGSVVGQIAKIKGCTVVGVAGSDEKGKWLVDDLGFDKFVNYKDKDFVTKLAEATPKGVDCFFDNVGGEVCSNVMYRMNLRGRVALCGAVSCYNDVTPSKVTNFNAPLIWNEVKVEGFIVSRWSARFGEGVQGMVRWIKEGKLKLRR</sequence>
<gene>
    <name evidence="9" type="ORF">Zmor_019650</name>
</gene>
<dbReference type="FunFam" id="3.40.50.720:FF:000121">
    <property type="entry name" value="Prostaglandin reductase 2"/>
    <property type="match status" value="1"/>
</dbReference>
<evidence type="ECO:0000313" key="10">
    <source>
        <dbReference type="Proteomes" id="UP001168821"/>
    </source>
</evidence>
<dbReference type="InterPro" id="IPR011032">
    <property type="entry name" value="GroES-like_sf"/>
</dbReference>
<comment type="similarity">
    <text evidence="1">Belongs to the NADP-dependent oxidoreductase L4BD family.</text>
</comment>
<comment type="catalytic activity">
    <reaction evidence="5">
        <text>13,14-dihydro-15-oxo-prostaglandin F1alpha + NADP(+) = 15-oxoprostaglandin F1alpha + NADPH + H(+)</text>
        <dbReference type="Rhea" id="RHEA:50592"/>
        <dbReference type="ChEBI" id="CHEBI:15378"/>
        <dbReference type="ChEBI" id="CHEBI:57783"/>
        <dbReference type="ChEBI" id="CHEBI:58349"/>
        <dbReference type="ChEBI" id="CHEBI:79072"/>
        <dbReference type="ChEBI" id="CHEBI:133411"/>
    </reaction>
    <physiologicalReaction direction="right-to-left" evidence="5">
        <dbReference type="Rhea" id="RHEA:50594"/>
    </physiologicalReaction>
</comment>
<feature type="domain" description="Enoyl reductase (ER)" evidence="8">
    <location>
        <begin position="18"/>
        <end position="296"/>
    </location>
</feature>
<evidence type="ECO:0000256" key="7">
    <source>
        <dbReference type="ARBA" id="ARBA00049070"/>
    </source>
</evidence>
<comment type="catalytic activity">
    <reaction evidence="6">
        <text>13,14-dihydro-15-oxo-PGF2alpha + NADP(+) = 15-oxoprostaglandin F2alpha + NADPH + H(+)</text>
        <dbReference type="Rhea" id="RHEA:50588"/>
        <dbReference type="ChEBI" id="CHEBI:15378"/>
        <dbReference type="ChEBI" id="CHEBI:57783"/>
        <dbReference type="ChEBI" id="CHEBI:58349"/>
        <dbReference type="ChEBI" id="CHEBI:133374"/>
        <dbReference type="ChEBI" id="CHEBI:133409"/>
    </reaction>
    <physiologicalReaction direction="right-to-left" evidence="6">
        <dbReference type="Rhea" id="RHEA:50590"/>
    </physiologicalReaction>
</comment>
<dbReference type="InterPro" id="IPR041694">
    <property type="entry name" value="ADH_N_2"/>
</dbReference>
<evidence type="ECO:0000313" key="9">
    <source>
        <dbReference type="EMBL" id="KAJ3647790.1"/>
    </source>
</evidence>
<dbReference type="AlphaFoldDB" id="A0AA38I2C2"/>
<dbReference type="GO" id="GO:0047522">
    <property type="term" value="F:15-oxoprostaglandin 13-reductase [NAD(P)+] activity"/>
    <property type="evidence" value="ECO:0007669"/>
    <property type="project" value="UniProtKB-EC"/>
</dbReference>
<keyword evidence="3" id="KW-0560">Oxidoreductase</keyword>
<dbReference type="GO" id="GO:0006693">
    <property type="term" value="P:prostaglandin metabolic process"/>
    <property type="evidence" value="ECO:0007669"/>
    <property type="project" value="TreeGrafter"/>
</dbReference>
<dbReference type="Gene3D" id="3.90.180.10">
    <property type="entry name" value="Medium-chain alcohol dehydrogenases, catalytic domain"/>
    <property type="match status" value="1"/>
</dbReference>
<keyword evidence="10" id="KW-1185">Reference proteome</keyword>
<evidence type="ECO:0000256" key="6">
    <source>
        <dbReference type="ARBA" id="ARBA00048290"/>
    </source>
</evidence>
<proteinExistence type="inferred from homology"/>
<protein>
    <recommendedName>
        <fullName evidence="4">15-oxoprostaglandin 13-reductase</fullName>
        <ecNumber evidence="2">1.3.1.48</ecNumber>
    </recommendedName>
    <alternativeName>
        <fullName evidence="4">15-oxoprostaglandin 13-reductase</fullName>
    </alternativeName>
</protein>
<comment type="catalytic activity">
    <reaction evidence="7">
        <text>13,14-dihydro-15-oxo-prostaglandin E1 + NADP(+) = 15-oxoprostaglandin E1 + NADPH + H(+)</text>
        <dbReference type="Rhea" id="RHEA:50584"/>
        <dbReference type="ChEBI" id="CHEBI:15378"/>
        <dbReference type="ChEBI" id="CHEBI:57401"/>
        <dbReference type="ChEBI" id="CHEBI:57783"/>
        <dbReference type="ChEBI" id="CHEBI:58349"/>
        <dbReference type="ChEBI" id="CHEBI:133408"/>
    </reaction>
    <physiologicalReaction direction="right-to-left" evidence="7">
        <dbReference type="Rhea" id="RHEA:50586"/>
    </physiologicalReaction>
</comment>
<name>A0AA38I2C2_9CUCU</name>
<dbReference type="SUPFAM" id="SSF50129">
    <property type="entry name" value="GroES-like"/>
    <property type="match status" value="1"/>
</dbReference>
<evidence type="ECO:0000256" key="2">
    <source>
        <dbReference type="ARBA" id="ARBA00011981"/>
    </source>
</evidence>
<evidence type="ECO:0000256" key="3">
    <source>
        <dbReference type="ARBA" id="ARBA00023002"/>
    </source>
</evidence>
<dbReference type="Proteomes" id="UP001168821">
    <property type="component" value="Unassembled WGS sequence"/>
</dbReference>
<dbReference type="InterPro" id="IPR045010">
    <property type="entry name" value="MDR_fam"/>
</dbReference>
<dbReference type="InterPro" id="IPR036291">
    <property type="entry name" value="NAD(P)-bd_dom_sf"/>
</dbReference>
<dbReference type="PANTHER" id="PTHR43205">
    <property type="entry name" value="PROSTAGLANDIN REDUCTASE"/>
    <property type="match status" value="1"/>
</dbReference>
<dbReference type="SUPFAM" id="SSF51735">
    <property type="entry name" value="NAD(P)-binding Rossmann-fold domains"/>
    <property type="match status" value="1"/>
</dbReference>
<evidence type="ECO:0000256" key="4">
    <source>
        <dbReference type="ARBA" id="ARBA00033119"/>
    </source>
</evidence>
<evidence type="ECO:0000259" key="8">
    <source>
        <dbReference type="SMART" id="SM00829"/>
    </source>
</evidence>
<reference evidence="9" key="1">
    <citation type="journal article" date="2023" name="G3 (Bethesda)">
        <title>Whole genome assemblies of Zophobas morio and Tenebrio molitor.</title>
        <authorList>
            <person name="Kaur S."/>
            <person name="Stinson S.A."/>
            <person name="diCenzo G.C."/>
        </authorList>
    </citation>
    <scope>NUCLEOTIDE SEQUENCE</scope>
    <source>
        <strain evidence="9">QUZm001</strain>
    </source>
</reference>
<dbReference type="Pfam" id="PF00107">
    <property type="entry name" value="ADH_zinc_N"/>
    <property type="match status" value="1"/>
</dbReference>
<dbReference type="InterPro" id="IPR020843">
    <property type="entry name" value="ER"/>
</dbReference>